<feature type="domain" description="TIR" evidence="16">
    <location>
        <begin position="714"/>
        <end position="864"/>
    </location>
</feature>
<proteinExistence type="inferred from homology"/>
<dbReference type="PROSITE" id="PS51450">
    <property type="entry name" value="LRR"/>
    <property type="match status" value="5"/>
</dbReference>
<evidence type="ECO:0000256" key="8">
    <source>
        <dbReference type="ARBA" id="ARBA00022859"/>
    </source>
</evidence>
<dbReference type="InterPro" id="IPR035897">
    <property type="entry name" value="Toll_tir_struct_dom_sf"/>
</dbReference>
<comment type="caution">
    <text evidence="17">The sequence shown here is derived from an EMBL/GenBank/DDBJ whole genome shotgun (WGS) entry which is preliminary data.</text>
</comment>
<keyword evidence="8" id="KW-0391">Immunity</keyword>
<keyword evidence="13" id="KW-0325">Glycoprotein</keyword>
<gene>
    <name evidence="17" type="ORF">JD844_026834</name>
</gene>
<keyword evidence="6 15" id="KW-0732">Signal</keyword>
<keyword evidence="3" id="KW-0399">Innate immunity</keyword>
<keyword evidence="11" id="KW-1015">Disulfide bond</keyword>
<dbReference type="SUPFAM" id="SSF52200">
    <property type="entry name" value="Toll/Interleukin receptor TIR domain"/>
    <property type="match status" value="1"/>
</dbReference>
<evidence type="ECO:0000256" key="14">
    <source>
        <dbReference type="ARBA" id="ARBA00023198"/>
    </source>
</evidence>
<keyword evidence="14" id="KW-0395">Inflammatory response</keyword>
<dbReference type="Pfam" id="PF13855">
    <property type="entry name" value="LRR_8"/>
    <property type="match status" value="2"/>
</dbReference>
<dbReference type="PIRSF" id="PIRSF037595">
    <property type="entry name" value="Toll-like_receptor"/>
    <property type="match status" value="1"/>
</dbReference>
<dbReference type="Proteomes" id="UP000826234">
    <property type="component" value="Unassembled WGS sequence"/>
</dbReference>
<dbReference type="SUPFAM" id="SSF52058">
    <property type="entry name" value="L domain-like"/>
    <property type="match status" value="2"/>
</dbReference>
<evidence type="ECO:0000256" key="5">
    <source>
        <dbReference type="ARBA" id="ARBA00022692"/>
    </source>
</evidence>
<dbReference type="InterPro" id="IPR001611">
    <property type="entry name" value="Leu-rich_rpt"/>
</dbReference>
<sequence>ISMILVWRLWIISVAGAVSLSAQENCLLEPATHLWNCSSKAFSAIPSGLTGDVLGLDLAFNRIKQVREADLKFAINLRMLLLQSNLIQTIEEDAFHTLVKLEHLDLSRNKLTCLLPSWFASLSSLQKLNIKGNYYSELGENPLFSGLKSLKFLYLGNDAHFPTLRRQDLEGISILEELEIEGPNLNQYEPGSLQSMELINHLILNDPSTTSFPLLMNDVRTSVMCLELRNIPKLSHPCFQSLYAVTAQKFVLRNVEISDRFAVHISPIVASMSQLHELELADCRFQGIGDFSGIQKFSHTLQVIIIRNLSIKTFYSVSDLSTIMSLVGGITSLTLENSNAFLVVCPVAASFHSLQYLDLSVNLFRDDYLEHTLCQSAWPKLQTLNISQNFLKKIEIVSRSAAHMIIMIPVWKLWFISVAGAMSLSAQEDCRFEAATHFWNCSSKAFSAIPSGLTGDVLGLDLAFNRIKQVREADLKFAVNLRMLLLQSNLIQTIEEDAFHTLVKLEHLDLSRNKLTCMSPSWFASLSSLQKLNIKGNYYLELGETPLFSGLKSLKFLYLGNEAHFSTLRGQDLEGISILEELEIEGPNLKQYEPGSLQSMELINHLILNNPSVTSLLLLLYDIRNSVVFLELQNIQNITFFLSLGQEVAMATQKLVLRNIAFTDSSVAPILHFLGNMDQLQETQFLDCKLLGTGHFGNIQNISSPLHVVTIKNISIDAFYAFSDLSSLIDLLDNITSITVENANVYLVPCLVGKHFHSLLYLDLTDNLLIDLALDHSLCQGAWPKLQTLNVSQNSLKQLEIVSQSAARMNNDSAILILLEPIPAETVPKRFCKLRKLMNTKTYLEWPGDEDQQPLFWFNLKTAIKL</sequence>
<dbReference type="PANTHER" id="PTHR24365:SF17">
    <property type="entry name" value="TOLL-LIKE RECEPTOR 2"/>
    <property type="match status" value="1"/>
</dbReference>
<comment type="subcellular location">
    <subcellularLocation>
        <location evidence="1">Membrane</location>
        <topology evidence="1">Single-pass type I membrane protein</topology>
    </subcellularLocation>
</comment>
<keyword evidence="5" id="KW-0812">Transmembrane</keyword>
<dbReference type="InterPro" id="IPR017241">
    <property type="entry name" value="Toll-like_receptor"/>
</dbReference>
<name>A0ABQ7SFJ9_PHRPL</name>
<feature type="signal peptide" evidence="15">
    <location>
        <begin position="1"/>
        <end position="17"/>
    </location>
</feature>
<evidence type="ECO:0000259" key="16">
    <source>
        <dbReference type="PROSITE" id="PS50104"/>
    </source>
</evidence>
<evidence type="ECO:0000256" key="4">
    <source>
        <dbReference type="ARBA" id="ARBA00022614"/>
    </source>
</evidence>
<evidence type="ECO:0000313" key="17">
    <source>
        <dbReference type="EMBL" id="KAH0616043.1"/>
    </source>
</evidence>
<organism evidence="17 18">
    <name type="scientific">Phrynosoma platyrhinos</name>
    <name type="common">Desert horned lizard</name>
    <dbReference type="NCBI Taxonomy" id="52577"/>
    <lineage>
        <taxon>Eukaryota</taxon>
        <taxon>Metazoa</taxon>
        <taxon>Chordata</taxon>
        <taxon>Craniata</taxon>
        <taxon>Vertebrata</taxon>
        <taxon>Euteleostomi</taxon>
        <taxon>Lepidosauria</taxon>
        <taxon>Squamata</taxon>
        <taxon>Bifurcata</taxon>
        <taxon>Unidentata</taxon>
        <taxon>Episquamata</taxon>
        <taxon>Toxicofera</taxon>
        <taxon>Iguania</taxon>
        <taxon>Phrynosomatidae</taxon>
        <taxon>Phrynosomatinae</taxon>
        <taxon>Phrynosoma</taxon>
    </lineage>
</organism>
<evidence type="ECO:0000256" key="10">
    <source>
        <dbReference type="ARBA" id="ARBA00023136"/>
    </source>
</evidence>
<evidence type="ECO:0000313" key="18">
    <source>
        <dbReference type="Proteomes" id="UP000826234"/>
    </source>
</evidence>
<keyword evidence="10" id="KW-0472">Membrane</keyword>
<dbReference type="EMBL" id="JAIPUX010005290">
    <property type="protein sequence ID" value="KAH0616043.1"/>
    <property type="molecule type" value="Genomic_DNA"/>
</dbReference>
<dbReference type="SMART" id="SM00365">
    <property type="entry name" value="LRR_SD22"/>
    <property type="match status" value="5"/>
</dbReference>
<keyword evidence="12" id="KW-0675">Receptor</keyword>
<evidence type="ECO:0000256" key="3">
    <source>
        <dbReference type="ARBA" id="ARBA00022588"/>
    </source>
</evidence>
<evidence type="ECO:0000256" key="9">
    <source>
        <dbReference type="ARBA" id="ARBA00022989"/>
    </source>
</evidence>
<keyword evidence="9" id="KW-1133">Transmembrane helix</keyword>
<comment type="similarity">
    <text evidence="2">Belongs to the Toll-like receptor family.</text>
</comment>
<dbReference type="PROSITE" id="PS50104">
    <property type="entry name" value="TIR"/>
    <property type="match status" value="1"/>
</dbReference>
<reference evidence="17 18" key="1">
    <citation type="journal article" date="2022" name="Gigascience">
        <title>A chromosome-level genome assembly and annotation of the desert horned lizard, Phrynosoma platyrhinos, provides insight into chromosomal rearrangements among reptiles.</title>
        <authorList>
            <person name="Koochekian N."/>
            <person name="Ascanio A."/>
            <person name="Farleigh K."/>
            <person name="Card D.C."/>
            <person name="Schield D.R."/>
            <person name="Castoe T.A."/>
            <person name="Jezkova T."/>
        </authorList>
    </citation>
    <scope>NUCLEOTIDE SEQUENCE [LARGE SCALE GENOMIC DNA]</scope>
    <source>
        <strain evidence="17">NK-2021</strain>
    </source>
</reference>
<evidence type="ECO:0000256" key="2">
    <source>
        <dbReference type="ARBA" id="ARBA00009634"/>
    </source>
</evidence>
<dbReference type="InterPro" id="IPR003591">
    <property type="entry name" value="Leu-rich_rpt_typical-subtyp"/>
</dbReference>
<keyword evidence="4" id="KW-0433">Leucine-rich repeat</keyword>
<dbReference type="InterPro" id="IPR032675">
    <property type="entry name" value="LRR_dom_sf"/>
</dbReference>
<dbReference type="PANTHER" id="PTHR24365">
    <property type="entry name" value="TOLL-LIKE RECEPTOR"/>
    <property type="match status" value="1"/>
</dbReference>
<evidence type="ECO:0000256" key="1">
    <source>
        <dbReference type="ARBA" id="ARBA00004479"/>
    </source>
</evidence>
<feature type="non-terminal residue" evidence="17">
    <location>
        <position position="1"/>
    </location>
</feature>
<dbReference type="PRINTS" id="PR00019">
    <property type="entry name" value="LEURICHRPT"/>
</dbReference>
<dbReference type="InterPro" id="IPR000157">
    <property type="entry name" value="TIR_dom"/>
</dbReference>
<accession>A0ABQ7SFJ9</accession>
<keyword evidence="7" id="KW-0677">Repeat</keyword>
<evidence type="ECO:0000256" key="15">
    <source>
        <dbReference type="SAM" id="SignalP"/>
    </source>
</evidence>
<keyword evidence="18" id="KW-1185">Reference proteome</keyword>
<dbReference type="SMART" id="SM00369">
    <property type="entry name" value="LRR_TYP"/>
    <property type="match status" value="6"/>
</dbReference>
<evidence type="ECO:0000256" key="6">
    <source>
        <dbReference type="ARBA" id="ARBA00022729"/>
    </source>
</evidence>
<feature type="chain" id="PRO_5046182436" description="TIR domain-containing protein" evidence="15">
    <location>
        <begin position="18"/>
        <end position="866"/>
    </location>
</feature>
<dbReference type="Gene3D" id="3.80.10.10">
    <property type="entry name" value="Ribonuclease Inhibitor"/>
    <property type="match status" value="2"/>
</dbReference>
<protein>
    <recommendedName>
        <fullName evidence="16">TIR domain-containing protein</fullName>
    </recommendedName>
</protein>
<evidence type="ECO:0000256" key="13">
    <source>
        <dbReference type="ARBA" id="ARBA00023180"/>
    </source>
</evidence>
<evidence type="ECO:0000256" key="12">
    <source>
        <dbReference type="ARBA" id="ARBA00023170"/>
    </source>
</evidence>
<evidence type="ECO:0000256" key="11">
    <source>
        <dbReference type="ARBA" id="ARBA00023157"/>
    </source>
</evidence>
<evidence type="ECO:0000256" key="7">
    <source>
        <dbReference type="ARBA" id="ARBA00022737"/>
    </source>
</evidence>